<organism evidence="3 4">
    <name type="scientific">Triticum turgidum subsp. durum</name>
    <name type="common">Durum wheat</name>
    <name type="synonym">Triticum durum</name>
    <dbReference type="NCBI Taxonomy" id="4567"/>
    <lineage>
        <taxon>Eukaryota</taxon>
        <taxon>Viridiplantae</taxon>
        <taxon>Streptophyta</taxon>
        <taxon>Embryophyta</taxon>
        <taxon>Tracheophyta</taxon>
        <taxon>Spermatophyta</taxon>
        <taxon>Magnoliopsida</taxon>
        <taxon>Liliopsida</taxon>
        <taxon>Poales</taxon>
        <taxon>Poaceae</taxon>
        <taxon>BOP clade</taxon>
        <taxon>Pooideae</taxon>
        <taxon>Triticodae</taxon>
        <taxon>Triticeae</taxon>
        <taxon>Triticinae</taxon>
        <taxon>Triticum</taxon>
    </lineage>
</organism>
<dbReference type="Gene3D" id="3.30.420.10">
    <property type="entry name" value="Ribonuclease H-like superfamily/Ribonuclease H"/>
    <property type="match status" value="1"/>
</dbReference>
<accession>A0A9R1PVR7</accession>
<protein>
    <recommendedName>
        <fullName evidence="5">RNase H type-1 domain-containing protein</fullName>
    </recommendedName>
</protein>
<keyword evidence="4" id="KW-1185">Reference proteome</keyword>
<dbReference type="InterPro" id="IPR026960">
    <property type="entry name" value="RVT-Znf"/>
</dbReference>
<dbReference type="CDD" id="cd06222">
    <property type="entry name" value="RNase_H_like"/>
    <property type="match status" value="1"/>
</dbReference>
<dbReference type="InterPro" id="IPR012337">
    <property type="entry name" value="RNaseH-like_sf"/>
</dbReference>
<dbReference type="InterPro" id="IPR044730">
    <property type="entry name" value="RNase_H-like_dom_plant"/>
</dbReference>
<dbReference type="InterPro" id="IPR036397">
    <property type="entry name" value="RNaseH_sf"/>
</dbReference>
<evidence type="ECO:0000313" key="3">
    <source>
        <dbReference type="EMBL" id="VAH50600.1"/>
    </source>
</evidence>
<gene>
    <name evidence="3" type="ORF">TRITD_2Bv1G202570</name>
</gene>
<evidence type="ECO:0000313" key="4">
    <source>
        <dbReference type="Proteomes" id="UP000324705"/>
    </source>
</evidence>
<dbReference type="EMBL" id="LT934114">
    <property type="protein sequence ID" value="VAH50600.1"/>
    <property type="molecule type" value="Genomic_DNA"/>
</dbReference>
<evidence type="ECO:0008006" key="5">
    <source>
        <dbReference type="Google" id="ProtNLM"/>
    </source>
</evidence>
<reference evidence="3 4" key="1">
    <citation type="submission" date="2017-09" db="EMBL/GenBank/DDBJ databases">
        <authorList>
            <consortium name="International Durum Wheat Genome Sequencing Consortium (IDWGSC)"/>
            <person name="Milanesi L."/>
        </authorList>
    </citation>
    <scope>NUCLEOTIDE SEQUENCE [LARGE SCALE GENOMIC DNA]</scope>
    <source>
        <strain evidence="4">cv. Svevo</strain>
    </source>
</reference>
<dbReference type="Pfam" id="PF13966">
    <property type="entry name" value="zf-RVT"/>
    <property type="match status" value="1"/>
</dbReference>
<dbReference type="AlphaFoldDB" id="A0A9R1PVR7"/>
<dbReference type="GO" id="GO:0004523">
    <property type="term" value="F:RNA-DNA hybrid ribonuclease activity"/>
    <property type="evidence" value="ECO:0007669"/>
    <property type="project" value="InterPro"/>
</dbReference>
<proteinExistence type="predicted"/>
<name>A0A9R1PVR7_TRITD</name>
<dbReference type="Pfam" id="PF13456">
    <property type="entry name" value="RVT_3"/>
    <property type="match status" value="1"/>
</dbReference>
<dbReference type="PANTHER" id="PTHR47723">
    <property type="entry name" value="OS05G0353850 PROTEIN"/>
    <property type="match status" value="1"/>
</dbReference>
<dbReference type="Proteomes" id="UP000324705">
    <property type="component" value="Chromosome 2B"/>
</dbReference>
<feature type="domain" description="RNase H type-1" evidence="1">
    <location>
        <begin position="204"/>
        <end position="324"/>
    </location>
</feature>
<dbReference type="SUPFAM" id="SSF53098">
    <property type="entry name" value="Ribonuclease H-like"/>
    <property type="match status" value="1"/>
</dbReference>
<evidence type="ECO:0000259" key="2">
    <source>
        <dbReference type="Pfam" id="PF13966"/>
    </source>
</evidence>
<dbReference type="InterPro" id="IPR053151">
    <property type="entry name" value="RNase_H-like"/>
</dbReference>
<sequence>MIELGSSSGAANGERRLWNIIWKARVPQKIRIFAWRAATQSLAVQVNRVKHHQTTIGLCSICGVEDESVFHALVSCPKARALRLAVREVWNLLDEVVFNFTGPNWLLVLLDQVRPPVHEQIIFMFWRAWHLRNDLIFGKGKEKMSDSVRFIQNYWTSFSSCHPNVKMEISIKGKERVDGLNFTNDMRKNLVTWQAPATEIIKTNVDASYVEALRAASVGVVARNHTGEVIISSWDYIGVCNSAEEAELRATLAGLYIGITLHKAIILETDCSFVASFLRNDLLDRSPLVDLKIEALNLAKMMINCKISKINRTANRVAHEIAKFSFDNRSDGVLLNSVPPCVADFVTDDCMNILS</sequence>
<dbReference type="InterPro" id="IPR002156">
    <property type="entry name" value="RNaseH_domain"/>
</dbReference>
<dbReference type="PANTHER" id="PTHR47723:SF24">
    <property type="entry name" value="RNASE H TYPE-1 DOMAIN-CONTAINING PROTEIN"/>
    <property type="match status" value="1"/>
</dbReference>
<dbReference type="GO" id="GO:0003676">
    <property type="term" value="F:nucleic acid binding"/>
    <property type="evidence" value="ECO:0007669"/>
    <property type="project" value="InterPro"/>
</dbReference>
<dbReference type="OMA" id="IFMFWRA"/>
<feature type="domain" description="Reverse transcriptase zinc-binding" evidence="2">
    <location>
        <begin position="14"/>
        <end position="81"/>
    </location>
</feature>
<dbReference type="Gramene" id="TRITD2Bv1G202570.1">
    <property type="protein sequence ID" value="TRITD2Bv1G202570.1"/>
    <property type="gene ID" value="TRITD2Bv1G202570"/>
</dbReference>
<evidence type="ECO:0000259" key="1">
    <source>
        <dbReference type="Pfam" id="PF13456"/>
    </source>
</evidence>